<dbReference type="OrthoDB" id="9809296at2"/>
<dbReference type="GO" id="GO:0002161">
    <property type="term" value="F:aminoacyl-tRNA deacylase activity"/>
    <property type="evidence" value="ECO:0007669"/>
    <property type="project" value="InterPro"/>
</dbReference>
<evidence type="ECO:0000313" key="7">
    <source>
        <dbReference type="Proteomes" id="UP000275356"/>
    </source>
</evidence>
<dbReference type="Gene3D" id="3.90.960.10">
    <property type="entry name" value="YbaK/aminoacyl-tRNA synthetase-associated domain"/>
    <property type="match status" value="1"/>
</dbReference>
<dbReference type="Pfam" id="PF04073">
    <property type="entry name" value="tRNA_edit"/>
    <property type="match status" value="1"/>
</dbReference>
<sequence length="200" mass="20453">MSSSGADGTTRTVARVQQTAAQQTADRQTADPQGTTHRRRADHGAATPATLALTAAGVPFVAHTYAHDPRATSFGSEAAVKLGVAPERLFKTLLAEVDGELVVAVVPSSGSLDLKALAAAAGGKRAAMADAALAQRRTGYVVGGISPLGQRTRHRTFLDLSAVLAPTILVSGGRRGFSVELAPDDLLTLTGGEYAEIGAP</sequence>
<dbReference type="PANTHER" id="PTHR30411">
    <property type="entry name" value="CYTOPLASMIC PROTEIN"/>
    <property type="match status" value="1"/>
</dbReference>
<dbReference type="InterPro" id="IPR007214">
    <property type="entry name" value="YbaK/aa-tRNA-synth-assoc-dom"/>
</dbReference>
<evidence type="ECO:0000256" key="4">
    <source>
        <dbReference type="SAM" id="MobiDB-lite"/>
    </source>
</evidence>
<dbReference type="GO" id="GO:0016829">
    <property type="term" value="F:lyase activity"/>
    <property type="evidence" value="ECO:0007669"/>
    <property type="project" value="UniProtKB-KW"/>
</dbReference>
<evidence type="ECO:0000256" key="3">
    <source>
        <dbReference type="ARBA" id="ARBA00023239"/>
    </source>
</evidence>
<dbReference type="SUPFAM" id="SSF55826">
    <property type="entry name" value="YbaK/ProRS associated domain"/>
    <property type="match status" value="1"/>
</dbReference>
<name>A0A3N2DAY7_9MICO</name>
<feature type="compositionally biased region" description="Low complexity" evidence="4">
    <location>
        <begin position="9"/>
        <end position="31"/>
    </location>
</feature>
<organism evidence="6 7">
    <name type="scientific">Salana multivorans</name>
    <dbReference type="NCBI Taxonomy" id="120377"/>
    <lineage>
        <taxon>Bacteria</taxon>
        <taxon>Bacillati</taxon>
        <taxon>Actinomycetota</taxon>
        <taxon>Actinomycetes</taxon>
        <taxon>Micrococcales</taxon>
        <taxon>Beutenbergiaceae</taxon>
        <taxon>Salana</taxon>
    </lineage>
</organism>
<gene>
    <name evidence="6" type="ORF">EDD28_1409</name>
</gene>
<feature type="region of interest" description="Disordered" evidence="4">
    <location>
        <begin position="1"/>
        <end position="44"/>
    </location>
</feature>
<keyword evidence="7" id="KW-1185">Reference proteome</keyword>
<dbReference type="GO" id="GO:0006412">
    <property type="term" value="P:translation"/>
    <property type="evidence" value="ECO:0007669"/>
    <property type="project" value="UniProtKB-KW"/>
</dbReference>
<evidence type="ECO:0000256" key="1">
    <source>
        <dbReference type="ARBA" id="ARBA00009798"/>
    </source>
</evidence>
<proteinExistence type="inferred from homology"/>
<protein>
    <submittedName>
        <fullName evidence="6">Cys-tRNA(Pro)/Cys-tRNA(Cys) deacylase</fullName>
    </submittedName>
</protein>
<keyword evidence="2" id="KW-0648">Protein biosynthesis</keyword>
<accession>A0A3N2DAY7</accession>
<dbReference type="RefSeq" id="WP_123738949.1">
    <property type="nucleotide sequence ID" value="NZ_RKHQ01000001.1"/>
</dbReference>
<dbReference type="InterPro" id="IPR004369">
    <property type="entry name" value="Prolyl-tRNA_editing_YbaK/EbsC"/>
</dbReference>
<feature type="domain" description="YbaK/aminoacyl-tRNA synthetase-associated" evidence="5">
    <location>
        <begin position="76"/>
        <end position="188"/>
    </location>
</feature>
<comment type="similarity">
    <text evidence="1">Belongs to the prolyl-tRNA editing family. YbaK/EbsC subfamily.</text>
</comment>
<dbReference type="AlphaFoldDB" id="A0A3N2DAY7"/>
<dbReference type="NCBIfam" id="TIGR00011">
    <property type="entry name" value="YbaK_EbsC"/>
    <property type="match status" value="1"/>
</dbReference>
<dbReference type="PANTHER" id="PTHR30411:SF0">
    <property type="entry name" value="CYS-TRNA(PRO)_CYS-TRNA(CYS) DEACYLASE YBAK"/>
    <property type="match status" value="1"/>
</dbReference>
<evidence type="ECO:0000256" key="2">
    <source>
        <dbReference type="ARBA" id="ARBA00022917"/>
    </source>
</evidence>
<dbReference type="CDD" id="cd00002">
    <property type="entry name" value="YbaK_deacylase"/>
    <property type="match status" value="1"/>
</dbReference>
<keyword evidence="3" id="KW-0456">Lyase</keyword>
<evidence type="ECO:0000259" key="5">
    <source>
        <dbReference type="Pfam" id="PF04073"/>
    </source>
</evidence>
<dbReference type="InterPro" id="IPR036754">
    <property type="entry name" value="YbaK/aa-tRNA-synt-asso_dom_sf"/>
</dbReference>
<dbReference type="EMBL" id="RKHQ01000001">
    <property type="protein sequence ID" value="ROR96818.1"/>
    <property type="molecule type" value="Genomic_DNA"/>
</dbReference>
<dbReference type="Proteomes" id="UP000275356">
    <property type="component" value="Unassembled WGS sequence"/>
</dbReference>
<evidence type="ECO:0000313" key="6">
    <source>
        <dbReference type="EMBL" id="ROR96818.1"/>
    </source>
</evidence>
<comment type="caution">
    <text evidence="6">The sequence shown here is derived from an EMBL/GenBank/DDBJ whole genome shotgun (WGS) entry which is preliminary data.</text>
</comment>
<reference evidence="6 7" key="1">
    <citation type="submission" date="2018-11" db="EMBL/GenBank/DDBJ databases">
        <title>Sequencing the genomes of 1000 actinobacteria strains.</title>
        <authorList>
            <person name="Klenk H.-P."/>
        </authorList>
    </citation>
    <scope>NUCLEOTIDE SEQUENCE [LARGE SCALE GENOMIC DNA]</scope>
    <source>
        <strain evidence="6 7">DSM 13521</strain>
    </source>
</reference>